<evidence type="ECO:0000256" key="4">
    <source>
        <dbReference type="SAM" id="MobiDB-lite"/>
    </source>
</evidence>
<dbReference type="EMBL" id="JAVXUO010002956">
    <property type="protein sequence ID" value="KAK2968019.1"/>
    <property type="molecule type" value="Genomic_DNA"/>
</dbReference>
<gene>
    <name evidence="6" type="ORF">RJ640_001543</name>
</gene>
<dbReference type="InterPro" id="IPR000863">
    <property type="entry name" value="Sulfotransferase_dom"/>
</dbReference>
<keyword evidence="7" id="KW-1185">Reference proteome</keyword>
<proteinExistence type="inferred from homology"/>
<feature type="region of interest" description="Disordered" evidence="4">
    <location>
        <begin position="1"/>
        <end position="29"/>
    </location>
</feature>
<organism evidence="6 7">
    <name type="scientific">Escallonia rubra</name>
    <dbReference type="NCBI Taxonomy" id="112253"/>
    <lineage>
        <taxon>Eukaryota</taxon>
        <taxon>Viridiplantae</taxon>
        <taxon>Streptophyta</taxon>
        <taxon>Embryophyta</taxon>
        <taxon>Tracheophyta</taxon>
        <taxon>Spermatophyta</taxon>
        <taxon>Magnoliopsida</taxon>
        <taxon>eudicotyledons</taxon>
        <taxon>Gunneridae</taxon>
        <taxon>Pentapetalae</taxon>
        <taxon>asterids</taxon>
        <taxon>campanulids</taxon>
        <taxon>Escalloniales</taxon>
        <taxon>Escalloniaceae</taxon>
        <taxon>Escallonia</taxon>
    </lineage>
</organism>
<evidence type="ECO:0000259" key="5">
    <source>
        <dbReference type="Pfam" id="PF00685"/>
    </source>
</evidence>
<reference evidence="6" key="1">
    <citation type="submission" date="2022-12" db="EMBL/GenBank/DDBJ databases">
        <title>Draft genome assemblies for two species of Escallonia (Escalloniales).</title>
        <authorList>
            <person name="Chanderbali A."/>
            <person name="Dervinis C."/>
            <person name="Anghel I."/>
            <person name="Soltis D."/>
            <person name="Soltis P."/>
            <person name="Zapata F."/>
        </authorList>
    </citation>
    <scope>NUCLEOTIDE SEQUENCE</scope>
    <source>
        <strain evidence="6">UCBG92.1500</strain>
        <tissue evidence="6">Leaf</tissue>
    </source>
</reference>
<dbReference type="Proteomes" id="UP001187471">
    <property type="component" value="Unassembled WGS sequence"/>
</dbReference>
<dbReference type="SUPFAM" id="SSF52540">
    <property type="entry name" value="P-loop containing nucleoside triphosphate hydrolases"/>
    <property type="match status" value="1"/>
</dbReference>
<comment type="similarity">
    <text evidence="1 3">Belongs to the sulfotransferase 1 family.</text>
</comment>
<feature type="compositionally biased region" description="Polar residues" evidence="4">
    <location>
        <begin position="1"/>
        <end position="20"/>
    </location>
</feature>
<name>A0AA88QMK3_9ASTE</name>
<sequence length="352" mass="41015">MANSTVPEQFYTPSAKNIGSQKREEGEENYEETYQKHRELMLILPKAKGWMTEYLLQYQGFWLKPMDELKGVLLLQNHFKPRPSDIFLATFPKCGTTWLKALVFATMHRFSFDFSNHPLLNTGPHGCIPFLEVHIYKDYPVTNVELLASPRLFATHLAYHMFPENVISSGCKFVYLCREPKDVLISKWYFMAKLRPKELPPLSLREAFELFCEGVSDYGPFWDQVLVYWKASLESPDKVLFLKYEDLRREPSMFLKRLAEFMGQPFSLEEEEKGVVQEILKLCSFENLTSLEVNKTGVHRFSPEIVVNNRDFFRKGQIGDWESHLTVEMKEKLDRITEQKFMGSGLTLGTSS</sequence>
<dbReference type="PANTHER" id="PTHR11783">
    <property type="entry name" value="SULFOTRANSFERASE SULT"/>
    <property type="match status" value="1"/>
</dbReference>
<evidence type="ECO:0000313" key="6">
    <source>
        <dbReference type="EMBL" id="KAK2968019.1"/>
    </source>
</evidence>
<evidence type="ECO:0000256" key="3">
    <source>
        <dbReference type="RuleBase" id="RU361155"/>
    </source>
</evidence>
<dbReference type="GO" id="GO:0008146">
    <property type="term" value="F:sulfotransferase activity"/>
    <property type="evidence" value="ECO:0007669"/>
    <property type="project" value="InterPro"/>
</dbReference>
<keyword evidence="2 3" id="KW-0808">Transferase</keyword>
<dbReference type="EC" id="2.8.2.-" evidence="3"/>
<evidence type="ECO:0000256" key="1">
    <source>
        <dbReference type="ARBA" id="ARBA00005771"/>
    </source>
</evidence>
<protein>
    <recommendedName>
        <fullName evidence="3">Sulfotransferase</fullName>
        <ecNumber evidence="3">2.8.2.-</ecNumber>
    </recommendedName>
</protein>
<dbReference type="AlphaFoldDB" id="A0AA88QMK3"/>
<comment type="caution">
    <text evidence="6">The sequence shown here is derived from an EMBL/GenBank/DDBJ whole genome shotgun (WGS) entry which is preliminary data.</text>
</comment>
<dbReference type="Gene3D" id="3.40.50.300">
    <property type="entry name" value="P-loop containing nucleotide triphosphate hydrolases"/>
    <property type="match status" value="1"/>
</dbReference>
<dbReference type="Pfam" id="PF00685">
    <property type="entry name" value="Sulfotransfer_1"/>
    <property type="match status" value="1"/>
</dbReference>
<evidence type="ECO:0000313" key="7">
    <source>
        <dbReference type="Proteomes" id="UP001187471"/>
    </source>
</evidence>
<evidence type="ECO:0000256" key="2">
    <source>
        <dbReference type="ARBA" id="ARBA00022679"/>
    </source>
</evidence>
<dbReference type="InterPro" id="IPR027417">
    <property type="entry name" value="P-loop_NTPase"/>
</dbReference>
<accession>A0AA88QMK3</accession>
<feature type="domain" description="Sulfotransferase" evidence="5">
    <location>
        <begin position="83"/>
        <end position="344"/>
    </location>
</feature>